<gene>
    <name evidence="1" type="ORF">CSB93_3147</name>
</gene>
<reference evidence="1 2" key="1">
    <citation type="submission" date="2018-02" db="EMBL/GenBank/DDBJ databases">
        <title>FDA/CDC Antimicrobial Resistant Isolate Bank Genome Sequencing.</title>
        <authorList>
            <person name="Benahmed F.H."/>
            <person name="Lutgring J.D."/>
            <person name="Yoo B."/>
            <person name="Machado M."/>
            <person name="Brown A."/>
            <person name="McAllister G."/>
            <person name="Perry A."/>
            <person name="Halpin A.L."/>
            <person name="Vavikolanu K."/>
            <person name="Ott S."/>
            <person name="Zhao X."/>
            <person name="Tallon L.J."/>
            <person name="Sadzewicz L."/>
            <person name="Aluvathingal J."/>
            <person name="Nadendla S."/>
            <person name="Voskania-kordi A."/>
            <person name="Simonyan V."/>
            <person name="Patel J."/>
            <person name="Shawar R.M."/>
        </authorList>
    </citation>
    <scope>NUCLEOTIDE SEQUENCE [LARGE SCALE GENOMIC DNA]</scope>
    <source>
        <strain evidence="1 2">AR_0356</strain>
    </source>
</reference>
<evidence type="ECO:0000313" key="1">
    <source>
        <dbReference type="EMBL" id="AVK05043.1"/>
    </source>
</evidence>
<keyword evidence="2" id="KW-1185">Reference proteome</keyword>
<sequence>MYIADTDTPPTSIAEMLTNHFWHIMGRNEETMEASSNETL</sequence>
<proteinExistence type="predicted"/>
<accession>A0A2R3IT86</accession>
<name>A0A2R3IT86_9PSED</name>
<organism evidence="1 2">
    <name type="scientific">Pseudomonas paraeruginosa</name>
    <dbReference type="NCBI Taxonomy" id="2994495"/>
    <lineage>
        <taxon>Bacteria</taxon>
        <taxon>Pseudomonadati</taxon>
        <taxon>Pseudomonadota</taxon>
        <taxon>Gammaproteobacteria</taxon>
        <taxon>Pseudomonadales</taxon>
        <taxon>Pseudomonadaceae</taxon>
        <taxon>Pseudomonas</taxon>
    </lineage>
</organism>
<dbReference type="EMBL" id="CP027169">
    <property type="protein sequence ID" value="AVK05043.1"/>
    <property type="molecule type" value="Genomic_DNA"/>
</dbReference>
<evidence type="ECO:0000313" key="2">
    <source>
        <dbReference type="Proteomes" id="UP000238390"/>
    </source>
</evidence>
<protein>
    <submittedName>
        <fullName evidence="1">Uncharacterized protein</fullName>
    </submittedName>
</protein>
<dbReference type="AlphaFoldDB" id="A0A2R3IT86"/>
<dbReference type="Proteomes" id="UP000238390">
    <property type="component" value="Chromosome"/>
</dbReference>